<dbReference type="Pfam" id="PF18052">
    <property type="entry name" value="Rx_N"/>
    <property type="match status" value="1"/>
</dbReference>
<comment type="caution">
    <text evidence="6">The sequence shown here is derived from an EMBL/GenBank/DDBJ whole genome shotgun (WGS) entry which is preliminary data.</text>
</comment>
<dbReference type="InterPro" id="IPR027417">
    <property type="entry name" value="P-loop_NTPase"/>
</dbReference>
<dbReference type="InterPro" id="IPR002182">
    <property type="entry name" value="NB-ARC"/>
</dbReference>
<proteinExistence type="predicted"/>
<keyword evidence="2" id="KW-0547">Nucleotide-binding</keyword>
<organism evidence="6 7">
    <name type="scientific">Vitis vinifera</name>
    <name type="common">Grape</name>
    <dbReference type="NCBI Taxonomy" id="29760"/>
    <lineage>
        <taxon>Eukaryota</taxon>
        <taxon>Viridiplantae</taxon>
        <taxon>Streptophyta</taxon>
        <taxon>Embryophyta</taxon>
        <taxon>Tracheophyta</taxon>
        <taxon>Spermatophyta</taxon>
        <taxon>Magnoliopsida</taxon>
        <taxon>eudicotyledons</taxon>
        <taxon>Gunneridae</taxon>
        <taxon>Pentapetalae</taxon>
        <taxon>rosids</taxon>
        <taxon>Vitales</taxon>
        <taxon>Vitaceae</taxon>
        <taxon>Viteae</taxon>
        <taxon>Vitis</taxon>
    </lineage>
</organism>
<evidence type="ECO:0000259" key="4">
    <source>
        <dbReference type="Pfam" id="PF00931"/>
    </source>
</evidence>
<dbReference type="Gene3D" id="1.20.5.4130">
    <property type="match status" value="1"/>
</dbReference>
<dbReference type="GO" id="GO:0043531">
    <property type="term" value="F:ADP binding"/>
    <property type="evidence" value="ECO:0007669"/>
    <property type="project" value="InterPro"/>
</dbReference>
<dbReference type="PANTHER" id="PTHR19338:SF66">
    <property type="entry name" value="NB-ARC DOMAIN-CONTAINING PROTEIN"/>
    <property type="match status" value="1"/>
</dbReference>
<evidence type="ECO:0000256" key="3">
    <source>
        <dbReference type="ARBA" id="ARBA00022821"/>
    </source>
</evidence>
<dbReference type="PRINTS" id="PR00364">
    <property type="entry name" value="DISEASERSIST"/>
</dbReference>
<evidence type="ECO:0000259" key="5">
    <source>
        <dbReference type="Pfam" id="PF18052"/>
    </source>
</evidence>
<protein>
    <submittedName>
        <fullName evidence="6">Putative disease resistance protein</fullName>
    </submittedName>
</protein>
<evidence type="ECO:0000256" key="1">
    <source>
        <dbReference type="ARBA" id="ARBA00022737"/>
    </source>
</evidence>
<dbReference type="FunFam" id="3.40.50.300:FF:001091">
    <property type="entry name" value="Probable disease resistance protein At1g61300"/>
    <property type="match status" value="1"/>
</dbReference>
<reference evidence="6 7" key="1">
    <citation type="journal article" date="2018" name="PLoS Genet.">
        <title>Population sequencing reveals clonal diversity and ancestral inbreeding in the grapevine cultivar Chardonnay.</title>
        <authorList>
            <person name="Roach M.J."/>
            <person name="Johnson D.L."/>
            <person name="Bohlmann J."/>
            <person name="van Vuuren H.J."/>
            <person name="Jones S.J."/>
            <person name="Pretorius I.S."/>
            <person name="Schmidt S.A."/>
            <person name="Borneman A.R."/>
        </authorList>
    </citation>
    <scope>NUCLEOTIDE SEQUENCE [LARGE SCALE GENOMIC DNA]</scope>
    <source>
        <strain evidence="7">cv. Chardonnay</strain>
        <tissue evidence="6">Leaf</tissue>
    </source>
</reference>
<keyword evidence="1" id="KW-0677">Repeat</keyword>
<keyword evidence="3" id="KW-0611">Plant defense</keyword>
<evidence type="ECO:0000256" key="2">
    <source>
        <dbReference type="ARBA" id="ARBA00022741"/>
    </source>
</evidence>
<dbReference type="AlphaFoldDB" id="A0A438E3P3"/>
<feature type="domain" description="Disease resistance N-terminal" evidence="5">
    <location>
        <begin position="5"/>
        <end position="92"/>
    </location>
</feature>
<name>A0A438E3P3_VITVI</name>
<dbReference type="GO" id="GO:0006952">
    <property type="term" value="P:defense response"/>
    <property type="evidence" value="ECO:0007669"/>
    <property type="project" value="UniProtKB-KW"/>
</dbReference>
<dbReference type="Proteomes" id="UP000288805">
    <property type="component" value="Unassembled WGS sequence"/>
</dbReference>
<evidence type="ECO:0000313" key="6">
    <source>
        <dbReference type="EMBL" id="RVW42292.1"/>
    </source>
</evidence>
<dbReference type="Gene3D" id="3.40.50.300">
    <property type="entry name" value="P-loop containing nucleotide triphosphate hydrolases"/>
    <property type="match status" value="1"/>
</dbReference>
<dbReference type="InterPro" id="IPR041118">
    <property type="entry name" value="Rx_N"/>
</dbReference>
<accession>A0A438E3P3</accession>
<evidence type="ECO:0000313" key="7">
    <source>
        <dbReference type="Proteomes" id="UP000288805"/>
    </source>
</evidence>
<dbReference type="PANTHER" id="PTHR19338">
    <property type="entry name" value="TRANSLOCASE OF INNER MITOCHONDRIAL MEMBRANE 13 HOMOLOG"/>
    <property type="match status" value="1"/>
</dbReference>
<dbReference type="Pfam" id="PF00931">
    <property type="entry name" value="NB-ARC"/>
    <property type="match status" value="1"/>
</dbReference>
<dbReference type="CDD" id="cd14798">
    <property type="entry name" value="RX-CC_like"/>
    <property type="match status" value="1"/>
</dbReference>
<sequence>MAEAIVSFAVERLGDLLIQQASFLHGVSDKVTEIQAELRTMKCFLRDADARQYESEVIRNWVAEIREAAYDTEDIIETYASKAALRSRRSGLQNNLNNLKRCWPKIAKPYLVNLRVPQRRETQQYACFLSDFKALHEVGTEIDAIKSRISRLTASLQSYNIRSIAEGEGSGFRTESQRLPRRAYSHVVDEDAVGVEDGVEILVEQLMKPDKICSVVSIYGMGGLGKTTLAKKVYHHAHVRRHFDHVAWSSISQYFNVRDVVQGILIQLTSANEEHKKKIRNMRDEELFESVYKIQEEKKCLLILDDMWKIGDWENLKPAFPLHKAGSKILLTTRIQAVASYADPQGFLYQPELLSEEKSWELLRTKAFPRDDKRGEYSRGR</sequence>
<feature type="domain" description="NB-ARC" evidence="4">
    <location>
        <begin position="196"/>
        <end position="372"/>
    </location>
</feature>
<gene>
    <name evidence="6" type="primary">VvCHDh000660_1</name>
    <name evidence="6" type="ORF">CK203_085059</name>
</gene>
<dbReference type="EMBL" id="QGNW01001406">
    <property type="protein sequence ID" value="RVW42292.1"/>
    <property type="molecule type" value="Genomic_DNA"/>
</dbReference>
<dbReference type="SUPFAM" id="SSF52540">
    <property type="entry name" value="P-loop containing nucleoside triphosphate hydrolases"/>
    <property type="match status" value="1"/>
</dbReference>
<dbReference type="InterPro" id="IPR038005">
    <property type="entry name" value="RX-like_CC"/>
</dbReference>